<dbReference type="Proteomes" id="UP000199682">
    <property type="component" value="Unassembled WGS sequence"/>
</dbReference>
<evidence type="ECO:0000313" key="2">
    <source>
        <dbReference type="Proteomes" id="UP000199682"/>
    </source>
</evidence>
<dbReference type="AlphaFoldDB" id="A0A1G9QYF6"/>
<reference evidence="2" key="1">
    <citation type="submission" date="2016-10" db="EMBL/GenBank/DDBJ databases">
        <authorList>
            <person name="Varghese N."/>
            <person name="Submissions S."/>
        </authorList>
    </citation>
    <scope>NUCLEOTIDE SEQUENCE [LARGE SCALE GENOMIC DNA]</scope>
    <source>
        <strain evidence="2">DSM 44796</strain>
    </source>
</reference>
<sequence length="829" mass="91303">MSTVEAGWALIGKTPGSYEDYAVLAASRDPFTPRTIRQFVVERGPGNPPSVQETGPGAMPWAWFFALGVDDVSYVCLSISEWSNDLDATNRPIVSTRFFCLRTDDLLASRLSYSDFYRAALRVPLHAGLPDAPVRLVVEPASPQPPVLSDGHAIAAAGAVFDRQVGLIGGPLSLDARIAVLDEVMAFLPAGAKAWLTAGGWTDFATSYPLRLGFAAQARDPSLGVDLRGTAPQVQGAYASALRELVASHGADAVRAHLATLTQSREWGAAEAVVALRDLDQEHALLKAAFDGTLRPVMLRRLGAARFRRMSESDRETVLATYLEFAAADDLRLDRAVLAENWRPRLGKGFEDLVRQRLHRGTWSAGHLLGAAEFAAEVDARESFANVLRWWAGERRSASLGALVTALARDAGWSASLAPVIAHSDQLAVAVMRAALPDGAGVSNALLALLHADYPNSSWERYGRPYLHPRHIEEQHLGALNEIDPDAVADVMRNARLGAEPGWWSQLLGWFLDLVRRCRVISQSWIELLRNGLEPMEPSERARVDVALCLRGQAPGQDLGRAGATYWTGLVEAARASFADDQQRRQCGDALAVWLGHAWGNESGRFFEIMAALWQLSDALGGQEVLTPALMRSIAEQVRRAPQRLEDVRLNAWLPRFEVDPELHSLVLMAQLRGLQQDRAAAYVAVLVAKILHGKIVSANDVVEVLSHRWSTSPHGWAEFLSVLNIRLAGMGDDRGPELCTKFVHALMRGDFGEQTRREVTQFLPRFMMQQGYLTVEICREAFRVQQVAGSGDELSKLLEQLVRRIREIMPKGWLGRMFRSGDGHRDHR</sequence>
<dbReference type="EMBL" id="FNET01000017">
    <property type="protein sequence ID" value="SDM16039.1"/>
    <property type="molecule type" value="Genomic_DNA"/>
</dbReference>
<dbReference type="RefSeq" id="WP_090011453.1">
    <property type="nucleotide sequence ID" value="NZ_FNET01000017.1"/>
</dbReference>
<gene>
    <name evidence="1" type="ORF">SAMN04488074_117108</name>
</gene>
<accession>A0A1G9QYF6</accession>
<proteinExistence type="predicted"/>
<evidence type="ECO:0000313" key="1">
    <source>
        <dbReference type="EMBL" id="SDM16039.1"/>
    </source>
</evidence>
<organism evidence="1 2">
    <name type="scientific">Lentzea albidocapillata subsp. violacea</name>
    <dbReference type="NCBI Taxonomy" id="128104"/>
    <lineage>
        <taxon>Bacteria</taxon>
        <taxon>Bacillati</taxon>
        <taxon>Actinomycetota</taxon>
        <taxon>Actinomycetes</taxon>
        <taxon>Pseudonocardiales</taxon>
        <taxon>Pseudonocardiaceae</taxon>
        <taxon>Lentzea</taxon>
    </lineage>
</organism>
<protein>
    <submittedName>
        <fullName evidence="1">Uncharacterized protein</fullName>
    </submittedName>
</protein>
<name>A0A1G9QYF6_9PSEU</name>